<dbReference type="PROSITE" id="PS51257">
    <property type="entry name" value="PROKAR_LIPOPROTEIN"/>
    <property type="match status" value="1"/>
</dbReference>
<dbReference type="RefSeq" id="WP_342808503.1">
    <property type="nucleotide sequence ID" value="NZ_JAOPJZ010000005.1"/>
</dbReference>
<keyword evidence="1" id="KW-0732">Signal</keyword>
<feature type="domain" description="Leucine-binding protein" evidence="3">
    <location>
        <begin position="65"/>
        <end position="367"/>
    </location>
</feature>
<feature type="compositionally biased region" description="Acidic residues" evidence="2">
    <location>
        <begin position="48"/>
        <end position="61"/>
    </location>
</feature>
<proteinExistence type="predicted"/>
<dbReference type="AlphaFoldDB" id="A0AAP2Z7T8"/>
<dbReference type="CDD" id="cd06346">
    <property type="entry name" value="PBP1_ABC_ligand_binding-like"/>
    <property type="match status" value="1"/>
</dbReference>
<dbReference type="Proteomes" id="UP001321047">
    <property type="component" value="Unassembled WGS sequence"/>
</dbReference>
<evidence type="ECO:0000313" key="5">
    <source>
        <dbReference type="Proteomes" id="UP001321047"/>
    </source>
</evidence>
<dbReference type="PANTHER" id="PTHR30483:SF6">
    <property type="entry name" value="PERIPLASMIC BINDING PROTEIN OF ABC TRANSPORTER FOR NATURAL AMINO ACIDS"/>
    <property type="match status" value="1"/>
</dbReference>
<keyword evidence="5" id="KW-1185">Reference proteome</keyword>
<dbReference type="EMBL" id="JAOPJZ010000005">
    <property type="protein sequence ID" value="MCU4752166.1"/>
    <property type="molecule type" value="Genomic_DNA"/>
</dbReference>
<evidence type="ECO:0000313" key="4">
    <source>
        <dbReference type="EMBL" id="MCU4752166.1"/>
    </source>
</evidence>
<dbReference type="InterPro" id="IPR028081">
    <property type="entry name" value="Leu-bd"/>
</dbReference>
<comment type="caution">
    <text evidence="4">The sequence shown here is derived from an EMBL/GenBank/DDBJ whole genome shotgun (WGS) entry which is preliminary data.</text>
</comment>
<evidence type="ECO:0000256" key="1">
    <source>
        <dbReference type="ARBA" id="ARBA00022729"/>
    </source>
</evidence>
<accession>A0AAP2Z7T8</accession>
<dbReference type="PANTHER" id="PTHR30483">
    <property type="entry name" value="LEUCINE-SPECIFIC-BINDING PROTEIN"/>
    <property type="match status" value="1"/>
</dbReference>
<evidence type="ECO:0000259" key="3">
    <source>
        <dbReference type="Pfam" id="PF13458"/>
    </source>
</evidence>
<dbReference type="InterPro" id="IPR028082">
    <property type="entry name" value="Peripla_BP_I"/>
</dbReference>
<organism evidence="4 5">
    <name type="scientific">Natronosalvus hydrolyticus</name>
    <dbReference type="NCBI Taxonomy" id="2979988"/>
    <lineage>
        <taxon>Archaea</taxon>
        <taxon>Methanobacteriati</taxon>
        <taxon>Methanobacteriota</taxon>
        <taxon>Stenosarchaea group</taxon>
        <taxon>Halobacteria</taxon>
        <taxon>Halobacteriales</taxon>
        <taxon>Natrialbaceae</taxon>
        <taxon>Natronosalvus</taxon>
    </lineage>
</organism>
<dbReference type="InterPro" id="IPR051010">
    <property type="entry name" value="BCAA_transport"/>
</dbReference>
<evidence type="ECO:0000256" key="2">
    <source>
        <dbReference type="SAM" id="MobiDB-lite"/>
    </source>
</evidence>
<dbReference type="Gene3D" id="3.40.50.2300">
    <property type="match status" value="2"/>
</dbReference>
<feature type="region of interest" description="Disordered" evidence="2">
    <location>
        <begin position="38"/>
        <end position="61"/>
    </location>
</feature>
<sequence>MVDRHGSNRTRRDILTYGGAAGMLAVAGCISTTDDDGNGNGNGNGNGTDDDDDGNGNGDDDAVYEIGMVDSLTGSLADFGERNQRAKDLALEHVNAVGVGGGELDIIVEDSESESQAGVSAAQKLVNQDNVPFLIGAVGSGVSLSIYESVIQDTDVVQLSQNSTGLGLTDFPGLLRMSPSGRTQSVALADIISEDGYDEVAVTYINDEFGESLYDAFEEAYDGTIAYESAHNAEEASYSSLVSEMNGSDAEAWLCITYQQEFATMVTDMFESGYEPQLYGSDSNRGDTVIANTPEGSMDGMKLVEPAAPEEQDNYQDFAAAFEDEHGESPTAWSAFSYDCVVTAALSIEAADDFTGEALGEVVRDVTRPEGEQVFTYEEAHAILADGGTADDIDYQGVSGPIDFDENGDPRGSLVVFEVQDHDYEAIEFRES</sequence>
<dbReference type="SUPFAM" id="SSF53822">
    <property type="entry name" value="Periplasmic binding protein-like I"/>
    <property type="match status" value="1"/>
</dbReference>
<gene>
    <name evidence="4" type="ORF">OB919_09245</name>
</gene>
<reference evidence="4 5" key="1">
    <citation type="submission" date="2022-09" db="EMBL/GenBank/DDBJ databases">
        <title>Enrichment on poylsaccharides allowed isolation of novel metabolic and taxonomic groups of Haloarchaea.</title>
        <authorList>
            <person name="Sorokin D.Y."/>
            <person name="Elcheninov A.G."/>
            <person name="Khizhniak T.V."/>
            <person name="Kolganova T.V."/>
            <person name="Kublanov I.V."/>
        </authorList>
    </citation>
    <scope>NUCLEOTIDE SEQUENCE [LARGE SCALE GENOMIC DNA]</scope>
    <source>
        <strain evidence="4 5">AArc-curdl1</strain>
    </source>
</reference>
<name>A0AAP2Z7T8_9EURY</name>
<dbReference type="Pfam" id="PF13458">
    <property type="entry name" value="Peripla_BP_6"/>
    <property type="match status" value="1"/>
</dbReference>
<protein>
    <submittedName>
        <fullName evidence="4">ABC transporter substrate-binding protein</fullName>
    </submittedName>
</protein>